<keyword evidence="1" id="KW-0808">Transferase</keyword>
<comment type="caution">
    <text evidence="1">The sequence shown here is derived from an EMBL/GenBank/DDBJ whole genome shotgun (WGS) entry which is preliminary data.</text>
</comment>
<evidence type="ECO:0000313" key="2">
    <source>
        <dbReference type="Proteomes" id="UP000597762"/>
    </source>
</evidence>
<dbReference type="GO" id="GO:0008168">
    <property type="term" value="F:methyltransferase activity"/>
    <property type="evidence" value="ECO:0007669"/>
    <property type="project" value="UniProtKB-KW"/>
</dbReference>
<dbReference type="GO" id="GO:0032259">
    <property type="term" value="P:methylation"/>
    <property type="evidence" value="ECO:0007669"/>
    <property type="project" value="UniProtKB-KW"/>
</dbReference>
<dbReference type="OrthoDB" id="407325at2759"/>
<dbReference type="Gene3D" id="3.40.50.150">
    <property type="entry name" value="Vaccinia Virus protein VP39"/>
    <property type="match status" value="1"/>
</dbReference>
<accession>A0A812DDN2</accession>
<proteinExistence type="predicted"/>
<dbReference type="Proteomes" id="UP000597762">
    <property type="component" value="Unassembled WGS sequence"/>
</dbReference>
<organism evidence="1 2">
    <name type="scientific">Acanthosepion pharaonis</name>
    <name type="common">Pharaoh cuttlefish</name>
    <name type="synonym">Sepia pharaonis</name>
    <dbReference type="NCBI Taxonomy" id="158019"/>
    <lineage>
        <taxon>Eukaryota</taxon>
        <taxon>Metazoa</taxon>
        <taxon>Spiralia</taxon>
        <taxon>Lophotrochozoa</taxon>
        <taxon>Mollusca</taxon>
        <taxon>Cephalopoda</taxon>
        <taxon>Coleoidea</taxon>
        <taxon>Decapodiformes</taxon>
        <taxon>Sepiida</taxon>
        <taxon>Sepiina</taxon>
        <taxon>Sepiidae</taxon>
        <taxon>Acanthosepion</taxon>
    </lineage>
</organism>
<keyword evidence="2" id="KW-1185">Reference proteome</keyword>
<dbReference type="InterPro" id="IPR029063">
    <property type="entry name" value="SAM-dependent_MTases_sf"/>
</dbReference>
<evidence type="ECO:0000313" key="1">
    <source>
        <dbReference type="EMBL" id="CAE1300571.1"/>
    </source>
</evidence>
<sequence length="151" mass="17465">MKFGHKRLQEFKALFNDITEFLAQYVWFFREEIKRKHILELSAGTALPGIVASKCNAASVTLSEHILSPNYFDDIFVTLSYILEKNDKCEIWCTYQIRSTDKSLVYHLEQWNLACVYIPLSSFEANGPCVADSNYPGNHTIEMLKIFKKNT</sequence>
<keyword evidence="1" id="KW-0489">Methyltransferase</keyword>
<dbReference type="EC" id="2.1.1.-" evidence="1"/>
<dbReference type="AlphaFoldDB" id="A0A812DDN2"/>
<name>A0A812DDN2_ACAPH</name>
<dbReference type="EMBL" id="CAHIKZ030003445">
    <property type="protein sequence ID" value="CAE1300571.1"/>
    <property type="molecule type" value="Genomic_DNA"/>
</dbReference>
<protein>
    <submittedName>
        <fullName evidence="1">METTL23</fullName>
        <ecNumber evidence="1">2.1.1.-</ecNumber>
    </submittedName>
</protein>
<gene>
    <name evidence="1" type="ORF">SPHA_53927</name>
</gene>
<reference evidence="1" key="1">
    <citation type="submission" date="2021-01" db="EMBL/GenBank/DDBJ databases">
        <authorList>
            <person name="Li R."/>
            <person name="Bekaert M."/>
        </authorList>
    </citation>
    <scope>NUCLEOTIDE SEQUENCE</scope>
    <source>
        <strain evidence="1">Farmed</strain>
    </source>
</reference>